<evidence type="ECO:0000313" key="3">
    <source>
        <dbReference type="EMBL" id="TMQ64825.1"/>
    </source>
</evidence>
<sequence>MSSRPESPRTRRVAERITVELAEILATKAEDPRLRTLSVTGARVSRDLSSARIWVSGAVPAPEEPAILKALAHATPYLRTLLAPRLGLRIVPTLQFAMDHSTESGARIEKLLQEIRKPDLREPESE</sequence>
<dbReference type="SUPFAM" id="SSF89919">
    <property type="entry name" value="Ribosome-binding factor A, RbfA"/>
    <property type="match status" value="1"/>
</dbReference>
<comment type="subunit">
    <text evidence="2">Monomer. Binds 30S ribosomal subunits, but not 50S ribosomal subunits or 70S ribosomes.</text>
</comment>
<dbReference type="NCBIfam" id="TIGR00082">
    <property type="entry name" value="rbfA"/>
    <property type="match status" value="1"/>
</dbReference>
<comment type="caution">
    <text evidence="3">The sequence shown here is derived from an EMBL/GenBank/DDBJ whole genome shotgun (WGS) entry which is preliminary data.</text>
</comment>
<protein>
    <recommendedName>
        <fullName evidence="2">Ribosome-binding factor A</fullName>
    </recommendedName>
</protein>
<evidence type="ECO:0000256" key="2">
    <source>
        <dbReference type="HAMAP-Rule" id="MF_00003"/>
    </source>
</evidence>
<reference evidence="3 4" key="1">
    <citation type="journal article" date="2019" name="Nat. Microbiol.">
        <title>Mediterranean grassland soil C-N compound turnover is dependent on rainfall and depth, and is mediated by genomically divergent microorganisms.</title>
        <authorList>
            <person name="Diamond S."/>
            <person name="Andeer P.F."/>
            <person name="Li Z."/>
            <person name="Crits-Christoph A."/>
            <person name="Burstein D."/>
            <person name="Anantharaman K."/>
            <person name="Lane K.R."/>
            <person name="Thomas B.C."/>
            <person name="Pan C."/>
            <person name="Northen T.R."/>
            <person name="Banfield J.F."/>
        </authorList>
    </citation>
    <scope>NUCLEOTIDE SEQUENCE [LARGE SCALE GENOMIC DNA]</scope>
    <source>
        <strain evidence="3">WS_9</strain>
    </source>
</reference>
<name>A0A538TMK4_UNCEI</name>
<gene>
    <name evidence="2 3" type="primary">rbfA</name>
    <name evidence="3" type="ORF">E6K79_07245</name>
</gene>
<comment type="subcellular location">
    <subcellularLocation>
        <location evidence="2">Cytoplasm</location>
    </subcellularLocation>
</comment>
<dbReference type="AlphaFoldDB" id="A0A538TMK4"/>
<dbReference type="PANTHER" id="PTHR33515:SF1">
    <property type="entry name" value="RIBOSOME-BINDING FACTOR A, CHLOROPLASTIC-RELATED"/>
    <property type="match status" value="1"/>
</dbReference>
<organism evidence="3 4">
    <name type="scientific">Eiseniibacteriota bacterium</name>
    <dbReference type="NCBI Taxonomy" id="2212470"/>
    <lineage>
        <taxon>Bacteria</taxon>
        <taxon>Candidatus Eiseniibacteriota</taxon>
    </lineage>
</organism>
<dbReference type="GO" id="GO:0005829">
    <property type="term" value="C:cytosol"/>
    <property type="evidence" value="ECO:0007669"/>
    <property type="project" value="TreeGrafter"/>
</dbReference>
<dbReference type="Gene3D" id="3.30.300.20">
    <property type="match status" value="1"/>
</dbReference>
<evidence type="ECO:0000313" key="4">
    <source>
        <dbReference type="Proteomes" id="UP000317691"/>
    </source>
</evidence>
<dbReference type="InterPro" id="IPR023799">
    <property type="entry name" value="RbfA_dom_sf"/>
</dbReference>
<dbReference type="Proteomes" id="UP000317691">
    <property type="component" value="Unassembled WGS sequence"/>
</dbReference>
<dbReference type="InterPro" id="IPR020053">
    <property type="entry name" value="Ribosome-bd_factorA_CS"/>
</dbReference>
<dbReference type="HAMAP" id="MF_00003">
    <property type="entry name" value="RbfA"/>
    <property type="match status" value="1"/>
</dbReference>
<dbReference type="InterPro" id="IPR000238">
    <property type="entry name" value="RbfA"/>
</dbReference>
<comment type="similarity">
    <text evidence="2">Belongs to the RbfA family.</text>
</comment>
<comment type="function">
    <text evidence="2">One of several proteins that assist in the late maturation steps of the functional core of the 30S ribosomal subunit. Associates with free 30S ribosomal subunits (but not with 30S subunits that are part of 70S ribosomes or polysomes). Required for efficient processing of 16S rRNA. May interact with the 5'-terminal helix region of 16S rRNA.</text>
</comment>
<proteinExistence type="inferred from homology"/>
<dbReference type="EMBL" id="VBOZ01000017">
    <property type="protein sequence ID" value="TMQ64825.1"/>
    <property type="molecule type" value="Genomic_DNA"/>
</dbReference>
<keyword evidence="1 2" id="KW-0690">Ribosome biogenesis</keyword>
<keyword evidence="2" id="KW-0963">Cytoplasm</keyword>
<dbReference type="InterPro" id="IPR015946">
    <property type="entry name" value="KH_dom-like_a/b"/>
</dbReference>
<dbReference type="PROSITE" id="PS01319">
    <property type="entry name" value="RBFA"/>
    <property type="match status" value="1"/>
</dbReference>
<accession>A0A538TMK4</accession>
<dbReference type="GO" id="GO:0043024">
    <property type="term" value="F:ribosomal small subunit binding"/>
    <property type="evidence" value="ECO:0007669"/>
    <property type="project" value="TreeGrafter"/>
</dbReference>
<dbReference type="PANTHER" id="PTHR33515">
    <property type="entry name" value="RIBOSOME-BINDING FACTOR A, CHLOROPLASTIC-RELATED"/>
    <property type="match status" value="1"/>
</dbReference>
<evidence type="ECO:0000256" key="1">
    <source>
        <dbReference type="ARBA" id="ARBA00022517"/>
    </source>
</evidence>
<dbReference type="Pfam" id="PF02033">
    <property type="entry name" value="RBFA"/>
    <property type="match status" value="1"/>
</dbReference>
<dbReference type="GO" id="GO:0030490">
    <property type="term" value="P:maturation of SSU-rRNA"/>
    <property type="evidence" value="ECO:0007669"/>
    <property type="project" value="UniProtKB-UniRule"/>
</dbReference>